<dbReference type="InterPro" id="IPR021016">
    <property type="entry name" value="Beta-xylanase"/>
</dbReference>
<dbReference type="EMBL" id="BBMT01000006">
    <property type="protein sequence ID" value="GAL35181.1"/>
    <property type="molecule type" value="Genomic_DNA"/>
</dbReference>
<dbReference type="Proteomes" id="UP000029224">
    <property type="component" value="Unassembled WGS sequence"/>
</dbReference>
<evidence type="ECO:0000313" key="1">
    <source>
        <dbReference type="EMBL" id="GAL35181.1"/>
    </source>
</evidence>
<accession>A0A090T5G6</accession>
<reference evidence="1 2" key="1">
    <citation type="submission" date="2014-09" db="EMBL/GenBank/DDBJ databases">
        <title>Vibrio maritimus JCM 19240. (C210) whole genome shotgun sequence.</title>
        <authorList>
            <person name="Sawabe T."/>
            <person name="Meirelles P."/>
            <person name="Nakanishi M."/>
            <person name="Sayaka M."/>
            <person name="Hattori M."/>
            <person name="Ohkuma M."/>
        </authorList>
    </citation>
    <scope>NUCLEOTIDE SEQUENCE [LARGE SCALE GENOMIC DNA]</scope>
    <source>
        <strain evidence="1 2">JCM 19240</strain>
    </source>
</reference>
<dbReference type="InterPro" id="IPR038560">
    <property type="entry name" value="Beta-xylanase_CBM31_sf"/>
</dbReference>
<reference evidence="1 2" key="2">
    <citation type="submission" date="2014-09" db="EMBL/GenBank/DDBJ databases">
        <authorList>
            <consortium name="NBRP consortium"/>
            <person name="Sawabe T."/>
            <person name="Meirelles P."/>
            <person name="Nakanishi M."/>
            <person name="Sayaka M."/>
            <person name="Hattori M."/>
            <person name="Ohkuma M."/>
        </authorList>
    </citation>
    <scope>NUCLEOTIDE SEQUENCE [LARGE SCALE GENOMIC DNA]</scope>
    <source>
        <strain evidence="1 2">JCM 19240</strain>
    </source>
</reference>
<dbReference type="Gene3D" id="2.60.40.2450">
    <property type="entry name" value="Beta-1,3-xylanase, CBM31 domain"/>
    <property type="match status" value="1"/>
</dbReference>
<dbReference type="GO" id="GO:0033905">
    <property type="term" value="F:xylan endo-1,3-beta-xylosidase activity"/>
    <property type="evidence" value="ECO:0007669"/>
    <property type="project" value="InterPro"/>
</dbReference>
<evidence type="ECO:0008006" key="3">
    <source>
        <dbReference type="Google" id="ProtNLM"/>
    </source>
</evidence>
<sequence>MFHKDLGWSASWNYICLDDYCLPGTKTEAGYVRSFNATLGSDYKITFKVEDGGTQFITEEIITFEKTSCAQ</sequence>
<comment type="caution">
    <text evidence="1">The sequence shown here is derived from an EMBL/GenBank/DDBJ whole genome shotgun (WGS) entry which is preliminary data.</text>
</comment>
<dbReference type="AlphaFoldDB" id="A0A090T5G6"/>
<proteinExistence type="predicted"/>
<name>A0A090T5G6_9VIBR</name>
<protein>
    <recommendedName>
        <fullName evidence="3">Chitinase</fullName>
    </recommendedName>
</protein>
<evidence type="ECO:0000313" key="2">
    <source>
        <dbReference type="Proteomes" id="UP000029224"/>
    </source>
</evidence>
<gene>
    <name evidence="1" type="ORF">JCM19240_3551</name>
</gene>
<organism evidence="1 2">
    <name type="scientific">Vibrio maritimus</name>
    <dbReference type="NCBI Taxonomy" id="990268"/>
    <lineage>
        <taxon>Bacteria</taxon>
        <taxon>Pseudomonadati</taxon>
        <taxon>Pseudomonadota</taxon>
        <taxon>Gammaproteobacteria</taxon>
        <taxon>Vibrionales</taxon>
        <taxon>Vibrionaceae</taxon>
        <taxon>Vibrio</taxon>
    </lineage>
</organism>
<dbReference type="Pfam" id="PF11606">
    <property type="entry name" value="AlcCBM31"/>
    <property type="match status" value="1"/>
</dbReference>
<keyword evidence="2" id="KW-1185">Reference proteome</keyword>